<dbReference type="AlphaFoldDB" id="A0A1H0R4X0"/>
<keyword evidence="2" id="KW-0812">Transmembrane</keyword>
<evidence type="ECO:0000256" key="2">
    <source>
        <dbReference type="SAM" id="Phobius"/>
    </source>
</evidence>
<dbReference type="EMBL" id="LT629711">
    <property type="protein sequence ID" value="SDP24561.1"/>
    <property type="molecule type" value="Genomic_DNA"/>
</dbReference>
<evidence type="ECO:0000256" key="1">
    <source>
        <dbReference type="SAM" id="MobiDB-lite"/>
    </source>
</evidence>
<organism evidence="3 4">
    <name type="scientific">Pedococcus dokdonensis</name>
    <dbReference type="NCBI Taxonomy" id="443156"/>
    <lineage>
        <taxon>Bacteria</taxon>
        <taxon>Bacillati</taxon>
        <taxon>Actinomycetota</taxon>
        <taxon>Actinomycetes</taxon>
        <taxon>Micrococcales</taxon>
        <taxon>Intrasporangiaceae</taxon>
        <taxon>Pedococcus</taxon>
    </lineage>
</organism>
<name>A0A1H0R4X0_9MICO</name>
<keyword evidence="2" id="KW-0472">Membrane</keyword>
<gene>
    <name evidence="3" type="ORF">SAMN04489867_1844</name>
</gene>
<feature type="compositionally biased region" description="Low complexity" evidence="1">
    <location>
        <begin position="18"/>
        <end position="35"/>
    </location>
</feature>
<sequence>MSEPPSQVPPSQVPPSEPAQLEPAQPGQPAGPAQPALGTIRLTIQGSMWTANALTPRVRINGYPVPSRYGVQDLPVYVGANHVDVDAQWMRTYGQAGIDTTVAPGQVVEVWYASPVHQFARGNIGFTKQPRPGMGCLWVALGLVALVVVLAVVAAALAG</sequence>
<keyword evidence="2" id="KW-1133">Transmembrane helix</keyword>
<evidence type="ECO:0000313" key="4">
    <source>
        <dbReference type="Proteomes" id="UP000199077"/>
    </source>
</evidence>
<dbReference type="Proteomes" id="UP000199077">
    <property type="component" value="Chromosome I"/>
</dbReference>
<dbReference type="RefSeq" id="WP_091784343.1">
    <property type="nucleotide sequence ID" value="NZ_LT629711.1"/>
</dbReference>
<feature type="region of interest" description="Disordered" evidence="1">
    <location>
        <begin position="1"/>
        <end position="35"/>
    </location>
</feature>
<feature type="compositionally biased region" description="Pro residues" evidence="1">
    <location>
        <begin position="1"/>
        <end position="17"/>
    </location>
</feature>
<protein>
    <submittedName>
        <fullName evidence="3">Uncharacterized protein</fullName>
    </submittedName>
</protein>
<dbReference type="OrthoDB" id="4774205at2"/>
<reference evidence="4" key="1">
    <citation type="submission" date="2016-10" db="EMBL/GenBank/DDBJ databases">
        <authorList>
            <person name="Varghese N."/>
            <person name="Submissions S."/>
        </authorList>
    </citation>
    <scope>NUCLEOTIDE SEQUENCE [LARGE SCALE GENOMIC DNA]</scope>
    <source>
        <strain evidence="4">DSM 22329</strain>
    </source>
</reference>
<feature type="transmembrane region" description="Helical" evidence="2">
    <location>
        <begin position="136"/>
        <end position="158"/>
    </location>
</feature>
<proteinExistence type="predicted"/>
<keyword evidence="4" id="KW-1185">Reference proteome</keyword>
<accession>A0A1H0R4X0</accession>
<evidence type="ECO:0000313" key="3">
    <source>
        <dbReference type="EMBL" id="SDP24561.1"/>
    </source>
</evidence>